<dbReference type="GO" id="GO:0016787">
    <property type="term" value="F:hydrolase activity"/>
    <property type="evidence" value="ECO:0007669"/>
    <property type="project" value="UniProtKB-KW"/>
</dbReference>
<proteinExistence type="inferred from homology"/>
<evidence type="ECO:0000313" key="4">
    <source>
        <dbReference type="EMBL" id="NSL55469.1"/>
    </source>
</evidence>
<dbReference type="InterPro" id="IPR003140">
    <property type="entry name" value="PLipase/COase/thioEstase"/>
</dbReference>
<keyword evidence="5" id="KW-1185">Reference proteome</keyword>
<dbReference type="InterPro" id="IPR029058">
    <property type="entry name" value="AB_hydrolase_fold"/>
</dbReference>
<protein>
    <submittedName>
        <fullName evidence="4">Alpha/beta fold hydrolase</fullName>
    </submittedName>
</protein>
<comment type="caution">
    <text evidence="4">The sequence shown here is derived from an EMBL/GenBank/DDBJ whole genome shotgun (WGS) entry which is preliminary data.</text>
</comment>
<dbReference type="SUPFAM" id="SSF53474">
    <property type="entry name" value="alpha/beta-Hydrolases"/>
    <property type="match status" value="1"/>
</dbReference>
<feature type="domain" description="Phospholipase/carboxylesterase/thioesterase" evidence="3">
    <location>
        <begin position="15"/>
        <end position="212"/>
    </location>
</feature>
<accession>A0ABX2IFK4</accession>
<comment type="similarity">
    <text evidence="1">Belongs to the AB hydrolase superfamily. AB hydrolase 2 family.</text>
</comment>
<dbReference type="Gene3D" id="3.40.50.1820">
    <property type="entry name" value="alpha/beta hydrolase"/>
    <property type="match status" value="1"/>
</dbReference>
<dbReference type="EMBL" id="JABCSC020000002">
    <property type="protein sequence ID" value="NSL55469.1"/>
    <property type="molecule type" value="Genomic_DNA"/>
</dbReference>
<dbReference type="Proteomes" id="UP000778523">
    <property type="component" value="Unassembled WGS sequence"/>
</dbReference>
<reference evidence="4 5" key="1">
    <citation type="submission" date="2020-06" db="EMBL/GenBank/DDBJ databases">
        <title>Draft genome of Uliginosibacterium sp. IMCC34675.</title>
        <authorList>
            <person name="Song J."/>
        </authorList>
    </citation>
    <scope>NUCLEOTIDE SEQUENCE [LARGE SCALE GENOMIC DNA]</scope>
    <source>
        <strain evidence="4 5">IMCC34675</strain>
    </source>
</reference>
<gene>
    <name evidence="4" type="ORF">HJ583_010575</name>
</gene>
<name>A0ABX2IFK4_9RHOO</name>
<evidence type="ECO:0000259" key="3">
    <source>
        <dbReference type="Pfam" id="PF02230"/>
    </source>
</evidence>
<dbReference type="PANTHER" id="PTHR10655">
    <property type="entry name" value="LYSOPHOSPHOLIPASE-RELATED"/>
    <property type="match status" value="1"/>
</dbReference>
<evidence type="ECO:0000256" key="1">
    <source>
        <dbReference type="ARBA" id="ARBA00006499"/>
    </source>
</evidence>
<dbReference type="InterPro" id="IPR050565">
    <property type="entry name" value="LYPA1-2/EST-like"/>
</dbReference>
<evidence type="ECO:0000256" key="2">
    <source>
        <dbReference type="ARBA" id="ARBA00022801"/>
    </source>
</evidence>
<evidence type="ECO:0000313" key="5">
    <source>
        <dbReference type="Proteomes" id="UP000778523"/>
    </source>
</evidence>
<organism evidence="4 5">
    <name type="scientific">Uliginosibacterium aquaticum</name>
    <dbReference type="NCBI Taxonomy" id="2731212"/>
    <lineage>
        <taxon>Bacteria</taxon>
        <taxon>Pseudomonadati</taxon>
        <taxon>Pseudomonadota</taxon>
        <taxon>Betaproteobacteria</taxon>
        <taxon>Rhodocyclales</taxon>
        <taxon>Zoogloeaceae</taxon>
        <taxon>Uliginosibacterium</taxon>
    </lineage>
</organism>
<sequence length="222" mass="24156">MDFPCLIRRPETPPQHRPPLLVLLHGKGANEEDLFSIARHTDPRFVVASLRAPHEMAPGYYRWYERTGTPQGSVFDEAEIEASRIWLVQAVNDLVMGLGADRRQVHLFGFSQGAAMALAMALTSPQHVRSVVSIAGRLLRACAPLAAPPSALAHLSVLLQHGSQDDLVPHAESALACQLFAELGVKQGFKSYHAGHTISPAMLKDALDFLRVQLDADTPSAS</sequence>
<dbReference type="PANTHER" id="PTHR10655:SF17">
    <property type="entry name" value="LYSOPHOSPHOLIPASE-LIKE PROTEIN 1"/>
    <property type="match status" value="1"/>
</dbReference>
<dbReference type="RefSeq" id="WP_170021866.1">
    <property type="nucleotide sequence ID" value="NZ_JABCSC020000002.1"/>
</dbReference>
<dbReference type="Pfam" id="PF02230">
    <property type="entry name" value="Abhydrolase_2"/>
    <property type="match status" value="1"/>
</dbReference>
<keyword evidence="2 4" id="KW-0378">Hydrolase</keyword>